<dbReference type="GO" id="GO:0005506">
    <property type="term" value="F:iron ion binding"/>
    <property type="evidence" value="ECO:0007669"/>
    <property type="project" value="InterPro"/>
</dbReference>
<dbReference type="InterPro" id="IPR034904">
    <property type="entry name" value="FSCA_dom_sf"/>
</dbReference>
<dbReference type="SUPFAM" id="SSF117916">
    <property type="entry name" value="Fe-S cluster assembly (FSCA) domain-like"/>
    <property type="match status" value="1"/>
</dbReference>
<dbReference type="PANTHER" id="PTHR11178">
    <property type="entry name" value="IRON-SULFUR CLUSTER SCAFFOLD PROTEIN NFU-RELATED"/>
    <property type="match status" value="1"/>
</dbReference>
<dbReference type="EMBL" id="FWZT01000001">
    <property type="protein sequence ID" value="SME89387.1"/>
    <property type="molecule type" value="Genomic_DNA"/>
</dbReference>
<dbReference type="RefSeq" id="WP_132314617.1">
    <property type="nucleotide sequence ID" value="NZ_FWZT01000001.1"/>
</dbReference>
<dbReference type="Pfam" id="PF01106">
    <property type="entry name" value="NifU"/>
    <property type="match status" value="1"/>
</dbReference>
<dbReference type="GO" id="GO:0051536">
    <property type="term" value="F:iron-sulfur cluster binding"/>
    <property type="evidence" value="ECO:0007669"/>
    <property type="project" value="InterPro"/>
</dbReference>
<dbReference type="STRING" id="1513793.SAMN06296036_101259"/>
<sequence>MIEEIKQIIEQDINPQLELHAGGCELLDVDDGIVTLRLYGGCSGCPSSQITLFNGIVPILKEKIPDIKDVVLG</sequence>
<dbReference type="Gene3D" id="3.30.300.130">
    <property type="entry name" value="Fe-S cluster assembly (FSCA)"/>
    <property type="match status" value="1"/>
</dbReference>
<proteinExistence type="predicted"/>
<gene>
    <name evidence="2" type="ORF">SAMN06296036_101259</name>
</gene>
<name>A0A1Y6B3D6_9BACT</name>
<evidence type="ECO:0000313" key="3">
    <source>
        <dbReference type="Proteomes" id="UP000192907"/>
    </source>
</evidence>
<dbReference type="GO" id="GO:0016226">
    <property type="term" value="P:iron-sulfur cluster assembly"/>
    <property type="evidence" value="ECO:0007669"/>
    <property type="project" value="InterPro"/>
</dbReference>
<protein>
    <submittedName>
        <fullName evidence="2">Modular FeS cluster scaffolding protein NifU</fullName>
    </submittedName>
</protein>
<dbReference type="OrthoDB" id="9796965at2"/>
<keyword evidence="3" id="KW-1185">Reference proteome</keyword>
<evidence type="ECO:0000313" key="2">
    <source>
        <dbReference type="EMBL" id="SME89387.1"/>
    </source>
</evidence>
<evidence type="ECO:0000259" key="1">
    <source>
        <dbReference type="Pfam" id="PF01106"/>
    </source>
</evidence>
<reference evidence="3" key="1">
    <citation type="submission" date="2017-04" db="EMBL/GenBank/DDBJ databases">
        <authorList>
            <person name="Varghese N."/>
            <person name="Submissions S."/>
        </authorList>
    </citation>
    <scope>NUCLEOTIDE SEQUENCE [LARGE SCALE GENOMIC DNA]</scope>
    <source>
        <strain evidence="3">RKEM611</strain>
    </source>
</reference>
<organism evidence="2 3">
    <name type="scientific">Pseudobacteriovorax antillogorgiicola</name>
    <dbReference type="NCBI Taxonomy" id="1513793"/>
    <lineage>
        <taxon>Bacteria</taxon>
        <taxon>Pseudomonadati</taxon>
        <taxon>Bdellovibrionota</taxon>
        <taxon>Oligoflexia</taxon>
        <taxon>Oligoflexales</taxon>
        <taxon>Pseudobacteriovoracaceae</taxon>
        <taxon>Pseudobacteriovorax</taxon>
    </lineage>
</organism>
<feature type="domain" description="NIF system FeS cluster assembly NifU C-terminal" evidence="1">
    <location>
        <begin position="5"/>
        <end position="71"/>
    </location>
</feature>
<dbReference type="AlphaFoldDB" id="A0A1Y6B3D6"/>
<dbReference type="Proteomes" id="UP000192907">
    <property type="component" value="Unassembled WGS sequence"/>
</dbReference>
<dbReference type="InterPro" id="IPR001075">
    <property type="entry name" value="NIF_FeS_clus_asmbl_NifU_C"/>
</dbReference>
<accession>A0A1Y6B3D6</accession>